<dbReference type="RefSeq" id="WP_002898086.1">
    <property type="nucleotide sequence ID" value="NZ_GL872307.1"/>
</dbReference>
<gene>
    <name evidence="1" type="ORF">HMPREF9388_1227</name>
</gene>
<dbReference type="EMBL" id="AEWY01000005">
    <property type="protein sequence ID" value="EGC22654.1"/>
    <property type="molecule type" value="Genomic_DNA"/>
</dbReference>
<comment type="caution">
    <text evidence="1">The sequence shown here is derived from an EMBL/GenBank/DDBJ whole genome shotgun (WGS) entry which is preliminary data.</text>
</comment>
<organism evidence="1 2">
    <name type="scientific">Streptococcus sanguinis SK353</name>
    <dbReference type="NCBI Taxonomy" id="888815"/>
    <lineage>
        <taxon>Bacteria</taxon>
        <taxon>Bacillati</taxon>
        <taxon>Bacillota</taxon>
        <taxon>Bacilli</taxon>
        <taxon>Lactobacillales</taxon>
        <taxon>Streptococcaceae</taxon>
        <taxon>Streptococcus</taxon>
    </lineage>
</organism>
<dbReference type="PATRIC" id="fig|888815.3.peg.1205"/>
<accession>F0FEA9</accession>
<name>F0FEA9_STRSA</name>
<dbReference type="Proteomes" id="UP000004185">
    <property type="component" value="Unassembled WGS sequence"/>
</dbReference>
<evidence type="ECO:0000313" key="1">
    <source>
        <dbReference type="EMBL" id="EGC22654.1"/>
    </source>
</evidence>
<protein>
    <submittedName>
        <fullName evidence="1">Uncharacterized protein</fullName>
    </submittedName>
</protein>
<dbReference type="AlphaFoldDB" id="F0FEA9"/>
<dbReference type="HOGENOM" id="CLU_073596_0_0_9"/>
<evidence type="ECO:0000313" key="2">
    <source>
        <dbReference type="Proteomes" id="UP000004185"/>
    </source>
</evidence>
<proteinExistence type="predicted"/>
<sequence>MKKKWKFIAALVVALSLVGAYDAYQYFTYNRYKERNYAIEPRAYEFIADRQGVAITWQPIDSKYRSKFGGYSDAIYGKKYIATDSYQFVHRFNDSDFDLKHLTWGEYWKIQVYDTSTDNLDRKEYDLLKAVQEYDDGYYPYDSYTYFVSYNNQEYRTIKLRKIGGGPGRLVLFNLGTGKVEDVPEGANMGGDGRTSIFINYTSLKNYYSESMTNTNSSLYFPNSVIKQSSDWRLKDEYPKAYDLMTKQGGQLYLLTDKTDPKLMSDIYSLLIPKDKQLFDNLTVYGSVTKDGQDHVVNSYEEFINVLKLEEQESE</sequence>
<reference evidence="1 2" key="1">
    <citation type="submission" date="2011-01" db="EMBL/GenBank/DDBJ databases">
        <authorList>
            <person name="Muzny D."/>
            <person name="Qin X."/>
            <person name="Deng J."/>
            <person name="Jiang H."/>
            <person name="Liu Y."/>
            <person name="Qu J."/>
            <person name="Song X.-Z."/>
            <person name="Zhang L."/>
            <person name="Thornton R."/>
            <person name="Coyle M."/>
            <person name="Francisco L."/>
            <person name="Jackson L."/>
            <person name="Javaid M."/>
            <person name="Korchina V."/>
            <person name="Kovar C."/>
            <person name="Mata R."/>
            <person name="Mathew T."/>
            <person name="Ngo R."/>
            <person name="Nguyen L."/>
            <person name="Nguyen N."/>
            <person name="Okwuonu G."/>
            <person name="Ongeri F."/>
            <person name="Pham C."/>
            <person name="Simmons D."/>
            <person name="Wilczek-Boney K."/>
            <person name="Hale W."/>
            <person name="Jakkamsetti A."/>
            <person name="Pham P."/>
            <person name="Ruth R."/>
            <person name="San Lucas F."/>
            <person name="Warren J."/>
            <person name="Zhang J."/>
            <person name="Zhao Z."/>
            <person name="Zhou C."/>
            <person name="Zhu D."/>
            <person name="Lee S."/>
            <person name="Bess C."/>
            <person name="Blankenburg K."/>
            <person name="Forbes L."/>
            <person name="Fu Q."/>
            <person name="Gubbala S."/>
            <person name="Hirani K."/>
            <person name="Jayaseelan J.C."/>
            <person name="Lara F."/>
            <person name="Munidasa M."/>
            <person name="Palculict T."/>
            <person name="Patil S."/>
            <person name="Pu L.-L."/>
            <person name="Saada N."/>
            <person name="Tang L."/>
            <person name="Weissenberger G."/>
            <person name="Zhu Y."/>
            <person name="Hemphill L."/>
            <person name="Shang Y."/>
            <person name="Youmans B."/>
            <person name="Ayvaz T."/>
            <person name="Ross M."/>
            <person name="Santibanez J."/>
            <person name="Aqrawi P."/>
            <person name="Gross S."/>
            <person name="Joshi V."/>
            <person name="Fowler G."/>
            <person name="Nazareth L."/>
            <person name="Reid J."/>
            <person name="Worley K."/>
            <person name="Petrosino J."/>
            <person name="Highlander S."/>
            <person name="Gibbs R."/>
        </authorList>
    </citation>
    <scope>NUCLEOTIDE SEQUENCE [LARGE SCALE GENOMIC DNA]</scope>
    <source>
        <strain evidence="1 2">SK353</strain>
    </source>
</reference>